<reference evidence="3" key="1">
    <citation type="submission" date="2023-07" db="EMBL/GenBank/DDBJ databases">
        <title>Sequencing the genomes of 1000 actinobacteria strains.</title>
        <authorList>
            <person name="Klenk H.-P."/>
        </authorList>
    </citation>
    <scope>NUCLEOTIDE SEQUENCE</scope>
    <source>
        <strain evidence="3">DSM 107476</strain>
    </source>
</reference>
<dbReference type="SUPFAM" id="SSF51569">
    <property type="entry name" value="Aldolase"/>
    <property type="match status" value="1"/>
</dbReference>
<keyword evidence="1" id="KW-0963">Cytoplasm</keyword>
<evidence type="ECO:0000256" key="2">
    <source>
        <dbReference type="ARBA" id="ARBA00023270"/>
    </source>
</evidence>
<sequence length="187" mass="19059">MISDAQWLAGRLDADLTDPTLTRERIRAACAQAADLGLHGVVVDPVHVAAVPDGLVVSVVVGYPTGRHHSLVKAAEARLAVQEGAAIIWLAVDTTLIDANALLADVVAVRQAVPQPVQLAVITGGNAVVRDAAVSGGANFCVVKHPAEAPGRTLVRAADLGETVEALENGAARVAVANPGAVLAEID</sequence>
<dbReference type="PANTHER" id="PTHR10889:SF1">
    <property type="entry name" value="DEOXYRIBOSE-PHOSPHATE ALDOLASE"/>
    <property type="match status" value="1"/>
</dbReference>
<dbReference type="InterPro" id="IPR011343">
    <property type="entry name" value="DeoC"/>
</dbReference>
<evidence type="ECO:0000313" key="4">
    <source>
        <dbReference type="Proteomes" id="UP001180840"/>
    </source>
</evidence>
<gene>
    <name evidence="3" type="ORF">J2S39_002550</name>
</gene>
<proteinExistence type="predicted"/>
<keyword evidence="4" id="KW-1185">Reference proteome</keyword>
<dbReference type="EMBL" id="JAVDXZ010000001">
    <property type="protein sequence ID" value="MDR7330874.1"/>
    <property type="molecule type" value="Genomic_DNA"/>
</dbReference>
<dbReference type="GO" id="GO:0004139">
    <property type="term" value="F:deoxyribose-phosphate aldolase activity"/>
    <property type="evidence" value="ECO:0007669"/>
    <property type="project" value="UniProtKB-EC"/>
</dbReference>
<dbReference type="Proteomes" id="UP001180840">
    <property type="component" value="Unassembled WGS sequence"/>
</dbReference>
<keyword evidence="3" id="KW-0456">Lyase</keyword>
<evidence type="ECO:0000256" key="1">
    <source>
        <dbReference type="ARBA" id="ARBA00022490"/>
    </source>
</evidence>
<dbReference type="InterPro" id="IPR013785">
    <property type="entry name" value="Aldolase_TIM"/>
</dbReference>
<comment type="caution">
    <text evidence="3">The sequence shown here is derived from an EMBL/GenBank/DDBJ whole genome shotgun (WGS) entry which is preliminary data.</text>
</comment>
<dbReference type="RefSeq" id="WP_290197002.1">
    <property type="nucleotide sequence ID" value="NZ_CP047654.1"/>
</dbReference>
<dbReference type="EC" id="4.1.2.4" evidence="3"/>
<name>A0ABU2A111_9CORY</name>
<evidence type="ECO:0000313" key="3">
    <source>
        <dbReference type="EMBL" id="MDR7330874.1"/>
    </source>
</evidence>
<dbReference type="InterPro" id="IPR002915">
    <property type="entry name" value="DeoC/FbaB/LacD_aldolase"/>
</dbReference>
<organism evidence="3 4">
    <name type="scientific">Corynebacterium guangdongense</name>
    <dbReference type="NCBI Taxonomy" id="1783348"/>
    <lineage>
        <taxon>Bacteria</taxon>
        <taxon>Bacillati</taxon>
        <taxon>Actinomycetota</taxon>
        <taxon>Actinomycetes</taxon>
        <taxon>Mycobacteriales</taxon>
        <taxon>Corynebacteriaceae</taxon>
        <taxon>Corynebacterium</taxon>
    </lineage>
</organism>
<dbReference type="PANTHER" id="PTHR10889">
    <property type="entry name" value="DEOXYRIBOSE-PHOSPHATE ALDOLASE"/>
    <property type="match status" value="1"/>
</dbReference>
<dbReference type="Gene3D" id="3.20.20.70">
    <property type="entry name" value="Aldolase class I"/>
    <property type="match status" value="1"/>
</dbReference>
<keyword evidence="2" id="KW-0704">Schiff base</keyword>
<accession>A0ABU2A111</accession>
<dbReference type="SMART" id="SM01133">
    <property type="entry name" value="DeoC"/>
    <property type="match status" value="1"/>
</dbReference>
<protein>
    <submittedName>
        <fullName evidence="3">Deoxyribose-phosphate aldolase</fullName>
        <ecNumber evidence="3">4.1.2.4</ecNumber>
    </submittedName>
</protein>